<evidence type="ECO:0008006" key="3">
    <source>
        <dbReference type="Google" id="ProtNLM"/>
    </source>
</evidence>
<comment type="caution">
    <text evidence="1">The sequence shown here is derived from an EMBL/GenBank/DDBJ whole genome shotgun (WGS) entry which is preliminary data.</text>
</comment>
<reference evidence="1 2" key="1">
    <citation type="submission" date="2019-04" db="EMBL/GenBank/DDBJ databases">
        <title>Natronospirillum operosus gen. nov., sp. nov., a haloalkaliphilic satellite isolated from decaying biomass of laboratory culture of cyanobacterium Geitlerinema sp. and proposal of Natronospirillaceae fam. nov. and Saccharospirillaceae fam. nov.</title>
        <authorList>
            <person name="Kevbrin V."/>
            <person name="Boltyanskaya Y."/>
            <person name="Koziaeva V."/>
            <person name="Grouzdev D.S."/>
            <person name="Park M."/>
            <person name="Cho J."/>
        </authorList>
    </citation>
    <scope>NUCLEOTIDE SEQUENCE [LARGE SCALE GENOMIC DNA]</scope>
    <source>
        <strain evidence="1 2">G-116</strain>
    </source>
</reference>
<gene>
    <name evidence="1" type="ORF">E4656_02035</name>
</gene>
<keyword evidence="2" id="KW-1185">Reference proteome</keyword>
<name>A0A4Z0WIG6_9GAMM</name>
<protein>
    <recommendedName>
        <fullName evidence="3">Flagellar protein FliT</fullName>
    </recommendedName>
</protein>
<evidence type="ECO:0000313" key="1">
    <source>
        <dbReference type="EMBL" id="TGG95223.1"/>
    </source>
</evidence>
<dbReference type="AlphaFoldDB" id="A0A4Z0WIG6"/>
<proteinExistence type="predicted"/>
<dbReference type="Proteomes" id="UP000297475">
    <property type="component" value="Unassembled WGS sequence"/>
</dbReference>
<evidence type="ECO:0000313" key="2">
    <source>
        <dbReference type="Proteomes" id="UP000297475"/>
    </source>
</evidence>
<organism evidence="1 2">
    <name type="scientific">Natronospirillum operosum</name>
    <dbReference type="NCBI Taxonomy" id="2759953"/>
    <lineage>
        <taxon>Bacteria</taxon>
        <taxon>Pseudomonadati</taxon>
        <taxon>Pseudomonadota</taxon>
        <taxon>Gammaproteobacteria</taxon>
        <taxon>Oceanospirillales</taxon>
        <taxon>Natronospirillaceae</taxon>
        <taxon>Natronospirillum</taxon>
    </lineage>
</organism>
<sequence>MALENQFDRIQALTAAMQEKIVSEPDRVPQIWEERQQILEDLLSESRLSALSTQDLNWLRDAVEQLQQEDQRFLDSLNASQKEIIAVLRKQQGDAKAINAYQKQQDS</sequence>
<dbReference type="RefSeq" id="WP_135480718.1">
    <property type="nucleotide sequence ID" value="NZ_SRMF01000001.1"/>
</dbReference>
<dbReference type="EMBL" id="SRMF01000001">
    <property type="protein sequence ID" value="TGG95223.1"/>
    <property type="molecule type" value="Genomic_DNA"/>
</dbReference>
<accession>A0A4Z0WIG6</accession>